<keyword evidence="2" id="KW-1185">Reference proteome</keyword>
<reference evidence="1" key="1">
    <citation type="submission" date="2020-10" db="EMBL/GenBank/DDBJ databases">
        <authorList>
            <person name="Castelo-Branco R."/>
            <person name="Eusebio N."/>
            <person name="Adriana R."/>
            <person name="Vieira A."/>
            <person name="Brugerolle De Fraissinette N."/>
            <person name="Rezende De Castro R."/>
            <person name="Schneider M.P."/>
            <person name="Vasconcelos V."/>
            <person name="Leao P.N."/>
        </authorList>
    </citation>
    <scope>NUCLEOTIDE SEQUENCE</scope>
    <source>
        <strain evidence="1">LEGE 04289</strain>
    </source>
</reference>
<sequence>MPLTILIADDDIGTRLAISDYLDLSGYHVITADNGIDALNTLEKYHPDLLVTDIMMPLMNGYELVRRVRQLSAFRLLPIILLTARTKIQERILGYQSGCDLYLPKPFELEELAAAIRNLLERSQIIQSQCRFIYQDNNRNLTYTKAENGHISVSTQVQISQVLTPLTVREKEVLDLLTHGFSNVEIGNHLHLSPRTVEKYVSSLLRKTETSNRAELVRFAIKHDLVE</sequence>
<accession>A0ACC5Q7A0</accession>
<evidence type="ECO:0000313" key="1">
    <source>
        <dbReference type="EMBL" id="MBE9220969.1"/>
    </source>
</evidence>
<gene>
    <name evidence="1" type="ORF">IQ222_19805</name>
</gene>
<protein>
    <submittedName>
        <fullName evidence="1">Response regulator transcription factor</fullName>
    </submittedName>
</protein>
<dbReference type="Proteomes" id="UP000597867">
    <property type="component" value="Unassembled WGS sequence"/>
</dbReference>
<dbReference type="EMBL" id="JADEWF010000107">
    <property type="protein sequence ID" value="MBE9220969.1"/>
    <property type="molecule type" value="Genomic_DNA"/>
</dbReference>
<name>A0ACC5Q7A0_DOLFA</name>
<proteinExistence type="predicted"/>
<evidence type="ECO:0000313" key="2">
    <source>
        <dbReference type="Proteomes" id="UP000597867"/>
    </source>
</evidence>
<organism evidence="1 2">
    <name type="scientific">Dolichospermum flos-aquae LEGE 04289</name>
    <dbReference type="NCBI Taxonomy" id="1828708"/>
    <lineage>
        <taxon>Bacteria</taxon>
        <taxon>Bacillati</taxon>
        <taxon>Cyanobacteriota</taxon>
        <taxon>Cyanophyceae</taxon>
        <taxon>Nostocales</taxon>
        <taxon>Aphanizomenonaceae</taxon>
        <taxon>Dolichospermum</taxon>
    </lineage>
</organism>
<comment type="caution">
    <text evidence="1">The sequence shown here is derived from an EMBL/GenBank/DDBJ whole genome shotgun (WGS) entry which is preliminary data.</text>
</comment>